<gene>
    <name evidence="5" type="ORF">CNN82_15475</name>
</gene>
<organism evidence="5 6">
    <name type="scientific">Pseudomonas frederiksbergensis</name>
    <dbReference type="NCBI Taxonomy" id="104087"/>
    <lineage>
        <taxon>Bacteria</taxon>
        <taxon>Pseudomonadati</taxon>
        <taxon>Pseudomonadota</taxon>
        <taxon>Gammaproteobacteria</taxon>
        <taxon>Pseudomonadales</taxon>
        <taxon>Pseudomonadaceae</taxon>
        <taxon>Pseudomonas</taxon>
    </lineage>
</organism>
<keyword evidence="3" id="KW-0808">Transferase</keyword>
<keyword evidence="2 5" id="KW-0489">Methyltransferase</keyword>
<dbReference type="PANTHER" id="PTHR44942">
    <property type="entry name" value="METHYLTRANSF_11 DOMAIN-CONTAINING PROTEIN"/>
    <property type="match status" value="1"/>
</dbReference>
<comment type="similarity">
    <text evidence="1">Belongs to the methyltransferase superfamily.</text>
</comment>
<evidence type="ECO:0000256" key="1">
    <source>
        <dbReference type="ARBA" id="ARBA00008361"/>
    </source>
</evidence>
<reference evidence="5 6" key="1">
    <citation type="submission" date="2017-09" db="EMBL/GenBank/DDBJ databases">
        <title>Complete Genome sequence of Lysobacter capsici KNU-15.</title>
        <authorList>
            <person name="Kim M.-C."/>
            <person name="Yi H."/>
            <person name="Lee D.-W."/>
            <person name="Shin J.-H."/>
        </authorList>
    </citation>
    <scope>NUCLEOTIDE SEQUENCE [LARGE SCALE GENOMIC DNA]</scope>
    <source>
        <strain evidence="5 6">KNU-15</strain>
    </source>
</reference>
<protein>
    <submittedName>
        <fullName evidence="5">SAM-dependent methyltransferase</fullName>
    </submittedName>
</protein>
<dbReference type="GO" id="GO:0008757">
    <property type="term" value="F:S-adenosylmethionine-dependent methyltransferase activity"/>
    <property type="evidence" value="ECO:0007669"/>
    <property type="project" value="InterPro"/>
</dbReference>
<dbReference type="InterPro" id="IPR051052">
    <property type="entry name" value="Diverse_substrate_MTase"/>
</dbReference>
<dbReference type="Proteomes" id="UP000218385">
    <property type="component" value="Chromosome"/>
</dbReference>
<sequence length="257" mass="27681">MKDQVHPSAAAGYKTGADTYVRGRPDYPPQVADWLTVTLELNADRTVLDLGAGTGKFTGPLVATGAQVIAVEPVPQMLEKLCEAFPEVLAASGTATDLPLPDASVDVVVCAQAFHWFASTEALTEIARVLKPGGKLGLVWNLRDAKVSWMPKLDAIVNALEGDTPRYYTGAWREAFPHQAFGPLQVQYFSHGHTGSLEDVIFNRVRSISYIAALPVAERAKVDAQLRALIAGEPALRGRDVVTVPYETVAFVAVKGR</sequence>
<dbReference type="RefSeq" id="WP_018929116.1">
    <property type="nucleotide sequence ID" value="NZ_CP023466.1"/>
</dbReference>
<name>A0AB33EBA5_9PSED</name>
<evidence type="ECO:0000313" key="6">
    <source>
        <dbReference type="Proteomes" id="UP000218385"/>
    </source>
</evidence>
<evidence type="ECO:0000256" key="2">
    <source>
        <dbReference type="ARBA" id="ARBA00022603"/>
    </source>
</evidence>
<evidence type="ECO:0000313" key="5">
    <source>
        <dbReference type="EMBL" id="ATE77763.1"/>
    </source>
</evidence>
<dbReference type="GO" id="GO:0032259">
    <property type="term" value="P:methylation"/>
    <property type="evidence" value="ECO:0007669"/>
    <property type="project" value="UniProtKB-KW"/>
</dbReference>
<evidence type="ECO:0000256" key="3">
    <source>
        <dbReference type="ARBA" id="ARBA00022679"/>
    </source>
</evidence>
<dbReference type="InterPro" id="IPR029063">
    <property type="entry name" value="SAM-dependent_MTases_sf"/>
</dbReference>
<feature type="domain" description="Methyltransferase type 11" evidence="4">
    <location>
        <begin position="48"/>
        <end position="136"/>
    </location>
</feature>
<dbReference type="InterPro" id="IPR013216">
    <property type="entry name" value="Methyltransf_11"/>
</dbReference>
<dbReference type="Gene3D" id="3.40.50.150">
    <property type="entry name" value="Vaccinia Virus protein VP39"/>
    <property type="match status" value="1"/>
</dbReference>
<dbReference type="AlphaFoldDB" id="A0AB33EBA5"/>
<dbReference type="Pfam" id="PF08241">
    <property type="entry name" value="Methyltransf_11"/>
    <property type="match status" value="1"/>
</dbReference>
<dbReference type="PANTHER" id="PTHR44942:SF4">
    <property type="entry name" value="METHYLTRANSFERASE TYPE 11 DOMAIN-CONTAINING PROTEIN"/>
    <property type="match status" value="1"/>
</dbReference>
<proteinExistence type="inferred from homology"/>
<accession>A0AB33EBA5</accession>
<dbReference type="SUPFAM" id="SSF53335">
    <property type="entry name" value="S-adenosyl-L-methionine-dependent methyltransferases"/>
    <property type="match status" value="1"/>
</dbReference>
<dbReference type="EMBL" id="CP023466">
    <property type="protein sequence ID" value="ATE77763.1"/>
    <property type="molecule type" value="Genomic_DNA"/>
</dbReference>
<dbReference type="CDD" id="cd02440">
    <property type="entry name" value="AdoMet_MTases"/>
    <property type="match status" value="1"/>
</dbReference>
<evidence type="ECO:0000259" key="4">
    <source>
        <dbReference type="Pfam" id="PF08241"/>
    </source>
</evidence>